<reference evidence="1 2" key="1">
    <citation type="submission" date="2018-06" db="EMBL/GenBank/DDBJ databases">
        <title>Genomic Encyclopedia of Type Strains, Phase III (KMG-III): the genomes of soil and plant-associated and newly described type strains.</title>
        <authorList>
            <person name="Whitman W."/>
        </authorList>
    </citation>
    <scope>NUCLEOTIDE SEQUENCE [LARGE SCALE GENOMIC DNA]</scope>
    <source>
        <strain evidence="1 2">LMG 23644</strain>
    </source>
</reference>
<comment type="caution">
    <text evidence="1">The sequence shown here is derived from an EMBL/GenBank/DDBJ whole genome shotgun (WGS) entry which is preliminary data.</text>
</comment>
<organism evidence="1 2">
    <name type="scientific">Paraburkholderia bryophila</name>
    <dbReference type="NCBI Taxonomy" id="420952"/>
    <lineage>
        <taxon>Bacteria</taxon>
        <taxon>Pseudomonadati</taxon>
        <taxon>Pseudomonadota</taxon>
        <taxon>Betaproteobacteria</taxon>
        <taxon>Burkholderiales</taxon>
        <taxon>Burkholderiaceae</taxon>
        <taxon>Paraburkholderia</taxon>
    </lineage>
</organism>
<sequence>MIKLFKRRARISSDRPPREQAAGVAAATTEQTHAVDHSVFGDSAFRKFVNDHFDRDAYIARYPDVKRAGTNPVRHWLRWGLAEGREMSPKISVAVDSARKDPTQGWQNFTWKGHRVAVRVRPDRQRILDQIREQAQFDLSILSAGAMAIGALKEIEADDLMARDQINAAAIFASLAVRPRTVIAMPFLRDGGPEKYAAELIDSLSGEDHTPILILVTDDTRASSAGWESLDMLAPLRKHEVMFWRDACGPAHHNPSVLARFLNSLRPSTIVVNNSRIGLETIASFGRGLSQRAQLFCVYFDMGLDGLGAPYGARFPQRTLPFAMAVTDSEQTAATLRRMWGGSLGGPGIVELKPRMTLPDDQAAQRNADDAYAAQVRHIFGRHM</sequence>
<dbReference type="EMBL" id="QLTK01000021">
    <property type="protein sequence ID" value="RAS23145.1"/>
    <property type="molecule type" value="Genomic_DNA"/>
</dbReference>
<evidence type="ECO:0000313" key="1">
    <source>
        <dbReference type="EMBL" id="RAS23145.1"/>
    </source>
</evidence>
<protein>
    <submittedName>
        <fullName evidence="1">Uncharacterized protein</fullName>
    </submittedName>
</protein>
<evidence type="ECO:0000313" key="2">
    <source>
        <dbReference type="Proteomes" id="UP000248918"/>
    </source>
</evidence>
<dbReference type="RefSeq" id="WP_111934061.1">
    <property type="nucleotide sequence ID" value="NZ_CADFFP010000023.1"/>
</dbReference>
<dbReference type="Proteomes" id="UP000248918">
    <property type="component" value="Unassembled WGS sequence"/>
</dbReference>
<proteinExistence type="predicted"/>
<name>A0A329BW01_9BURK</name>
<dbReference type="OrthoDB" id="9115425at2"/>
<gene>
    <name evidence="1" type="ORF">BX591_12163</name>
</gene>
<accession>A0A329BW01</accession>
<dbReference type="AlphaFoldDB" id="A0A329BW01"/>